<dbReference type="RefSeq" id="WP_212212584.1">
    <property type="nucleotide sequence ID" value="NZ_JAGUCO010000001.1"/>
</dbReference>
<dbReference type="InterPro" id="IPR050984">
    <property type="entry name" value="Gfo/Idh/MocA_domain"/>
</dbReference>
<evidence type="ECO:0000256" key="1">
    <source>
        <dbReference type="ARBA" id="ARBA00010928"/>
    </source>
</evidence>
<comment type="caution">
    <text evidence="5">The sequence shown here is derived from an EMBL/GenBank/DDBJ whole genome shotgun (WGS) entry which is preliminary data.</text>
</comment>
<gene>
    <name evidence="5" type="ORF">KEM10_01560</name>
</gene>
<dbReference type="Gene3D" id="3.40.50.720">
    <property type="entry name" value="NAD(P)-binding Rossmann-like Domain"/>
    <property type="match status" value="1"/>
</dbReference>
<feature type="domain" description="Gfo/Idh/MocA-like oxidoreductase N-terminal" evidence="3">
    <location>
        <begin position="4"/>
        <end position="122"/>
    </location>
</feature>
<proteinExistence type="inferred from homology"/>
<protein>
    <submittedName>
        <fullName evidence="5">Gfo/Idh/MocA family oxidoreductase</fullName>
    </submittedName>
</protein>
<dbReference type="SUPFAM" id="SSF55347">
    <property type="entry name" value="Glyceraldehyde-3-phosphate dehydrogenase-like, C-terminal domain"/>
    <property type="match status" value="1"/>
</dbReference>
<accession>A0ABS5JPY4</accession>
<evidence type="ECO:0000313" key="6">
    <source>
        <dbReference type="Proteomes" id="UP000708576"/>
    </source>
</evidence>
<dbReference type="PANTHER" id="PTHR22604:SF105">
    <property type="entry name" value="TRANS-1,2-DIHYDROBENZENE-1,2-DIOL DEHYDROGENASE"/>
    <property type="match status" value="1"/>
</dbReference>
<dbReference type="Proteomes" id="UP000708576">
    <property type="component" value="Unassembled WGS sequence"/>
</dbReference>
<evidence type="ECO:0000259" key="3">
    <source>
        <dbReference type="Pfam" id="PF01408"/>
    </source>
</evidence>
<dbReference type="Pfam" id="PF01408">
    <property type="entry name" value="GFO_IDH_MocA"/>
    <property type="match status" value="1"/>
</dbReference>
<feature type="domain" description="GFO/IDH/MocA-like oxidoreductase" evidence="4">
    <location>
        <begin position="133"/>
        <end position="247"/>
    </location>
</feature>
<name>A0ABS5JPY4_9BACT</name>
<organism evidence="5 6">
    <name type="scientific">Carboxylicivirga linearis</name>
    <dbReference type="NCBI Taxonomy" id="1628157"/>
    <lineage>
        <taxon>Bacteria</taxon>
        <taxon>Pseudomonadati</taxon>
        <taxon>Bacteroidota</taxon>
        <taxon>Bacteroidia</taxon>
        <taxon>Marinilabiliales</taxon>
        <taxon>Marinilabiliaceae</taxon>
        <taxon>Carboxylicivirga</taxon>
    </lineage>
</organism>
<dbReference type="EMBL" id="JAGUCO010000001">
    <property type="protein sequence ID" value="MBS2096944.1"/>
    <property type="molecule type" value="Genomic_DNA"/>
</dbReference>
<evidence type="ECO:0000313" key="5">
    <source>
        <dbReference type="EMBL" id="MBS2096944.1"/>
    </source>
</evidence>
<dbReference type="InterPro" id="IPR000683">
    <property type="entry name" value="Gfo/Idh/MocA-like_OxRdtase_N"/>
</dbReference>
<keyword evidence="2" id="KW-0560">Oxidoreductase</keyword>
<dbReference type="SUPFAM" id="SSF51735">
    <property type="entry name" value="NAD(P)-binding Rossmann-fold domains"/>
    <property type="match status" value="1"/>
</dbReference>
<reference evidence="5 6" key="1">
    <citation type="journal article" date="2015" name="Int. J. Syst. Evol. Microbiol.">
        <title>Carboxylicivirga linearis sp. nov., isolated from a sea cucumber culture pond.</title>
        <authorList>
            <person name="Wang F.Q."/>
            <person name="Zhou Y.X."/>
            <person name="Lin X.Z."/>
            <person name="Chen G.J."/>
            <person name="Du Z.J."/>
        </authorList>
    </citation>
    <scope>NUCLEOTIDE SEQUENCE [LARGE SCALE GENOMIC DNA]</scope>
    <source>
        <strain evidence="5 6">FB218</strain>
    </source>
</reference>
<evidence type="ECO:0000259" key="4">
    <source>
        <dbReference type="Pfam" id="PF22725"/>
    </source>
</evidence>
<sequence>MQKLKIGVLGASNHFIKRVVLPVMQLDNVELYGIASRSDIKAQEVAKEFSIANHYGSYEALLADSNIDAVYIPLPNHMHAEWIKKSADAGKHILCEKPLCMNTAEAEDVLEYTQRKGVALTEAFMYKFHPQWQFVRDVIRTNNIGKINYIHTSFSYNNPSPNNIRNILEYGGGAIRDIGCYAISVPRFILDKEPDQVVSHVTKHPDFKTDMLSSALLDFGGTRASLHVGTASDGYQKVDIVGTAGNIIVHLPFNTYSDVPAKVTVTTGIGVREVSFDPVDQYGLMFEAFADSIINKKPLPFTTDDAILNQKVMDAVFRSASTKGWELVD</sequence>
<comment type="similarity">
    <text evidence="1">Belongs to the Gfo/Idh/MocA family.</text>
</comment>
<evidence type="ECO:0000256" key="2">
    <source>
        <dbReference type="ARBA" id="ARBA00023002"/>
    </source>
</evidence>
<dbReference type="Pfam" id="PF22725">
    <property type="entry name" value="GFO_IDH_MocA_C3"/>
    <property type="match status" value="1"/>
</dbReference>
<dbReference type="InterPro" id="IPR036291">
    <property type="entry name" value="NAD(P)-bd_dom_sf"/>
</dbReference>
<keyword evidence="6" id="KW-1185">Reference proteome</keyword>
<dbReference type="Gene3D" id="3.30.360.10">
    <property type="entry name" value="Dihydrodipicolinate Reductase, domain 2"/>
    <property type="match status" value="1"/>
</dbReference>
<dbReference type="PANTHER" id="PTHR22604">
    <property type="entry name" value="OXIDOREDUCTASES"/>
    <property type="match status" value="1"/>
</dbReference>
<dbReference type="InterPro" id="IPR055170">
    <property type="entry name" value="GFO_IDH_MocA-like_dom"/>
</dbReference>